<keyword evidence="2" id="KW-1185">Reference proteome</keyword>
<evidence type="ECO:0000313" key="2">
    <source>
        <dbReference type="Proteomes" id="UP000762676"/>
    </source>
</evidence>
<dbReference type="EMBL" id="BMAT01009055">
    <property type="protein sequence ID" value="GFR97728.1"/>
    <property type="molecule type" value="Genomic_DNA"/>
</dbReference>
<sequence>PGYETTITSITLKPRLRVFGSGKSLSAATGSVAQRYDTRAEIRRCVVRSPAESNHGISS</sequence>
<reference evidence="1 2" key="1">
    <citation type="journal article" date="2021" name="Elife">
        <title>Chloroplast acquisition without the gene transfer in kleptoplastic sea slugs, Plakobranchus ocellatus.</title>
        <authorList>
            <person name="Maeda T."/>
            <person name="Takahashi S."/>
            <person name="Yoshida T."/>
            <person name="Shimamura S."/>
            <person name="Takaki Y."/>
            <person name="Nagai Y."/>
            <person name="Toyoda A."/>
            <person name="Suzuki Y."/>
            <person name="Arimoto A."/>
            <person name="Ishii H."/>
            <person name="Satoh N."/>
            <person name="Nishiyama T."/>
            <person name="Hasebe M."/>
            <person name="Maruyama T."/>
            <person name="Minagawa J."/>
            <person name="Obokata J."/>
            <person name="Shigenobu S."/>
        </authorList>
    </citation>
    <scope>NUCLEOTIDE SEQUENCE [LARGE SCALE GENOMIC DNA]</scope>
</reference>
<protein>
    <submittedName>
        <fullName evidence="1">Uncharacterized protein</fullName>
    </submittedName>
</protein>
<evidence type="ECO:0000313" key="1">
    <source>
        <dbReference type="EMBL" id="GFR97728.1"/>
    </source>
</evidence>
<name>A0AAV4HKX8_9GAST</name>
<dbReference type="AlphaFoldDB" id="A0AAV4HKX8"/>
<dbReference type="Proteomes" id="UP000762676">
    <property type="component" value="Unassembled WGS sequence"/>
</dbReference>
<accession>A0AAV4HKX8</accession>
<comment type="caution">
    <text evidence="1">The sequence shown here is derived from an EMBL/GenBank/DDBJ whole genome shotgun (WGS) entry which is preliminary data.</text>
</comment>
<proteinExistence type="predicted"/>
<gene>
    <name evidence="1" type="ORF">ElyMa_004484600</name>
</gene>
<organism evidence="1 2">
    <name type="scientific">Elysia marginata</name>
    <dbReference type="NCBI Taxonomy" id="1093978"/>
    <lineage>
        <taxon>Eukaryota</taxon>
        <taxon>Metazoa</taxon>
        <taxon>Spiralia</taxon>
        <taxon>Lophotrochozoa</taxon>
        <taxon>Mollusca</taxon>
        <taxon>Gastropoda</taxon>
        <taxon>Heterobranchia</taxon>
        <taxon>Euthyneura</taxon>
        <taxon>Panpulmonata</taxon>
        <taxon>Sacoglossa</taxon>
        <taxon>Placobranchoidea</taxon>
        <taxon>Plakobranchidae</taxon>
        <taxon>Elysia</taxon>
    </lineage>
</organism>
<feature type="non-terminal residue" evidence="1">
    <location>
        <position position="1"/>
    </location>
</feature>